<protein>
    <recommendedName>
        <fullName evidence="4">DUF1579 domain-containing protein</fullName>
    </recommendedName>
</protein>
<feature type="signal peptide" evidence="1">
    <location>
        <begin position="1"/>
        <end position="32"/>
    </location>
</feature>
<feature type="chain" id="PRO_5045223640" description="DUF1579 domain-containing protein" evidence="1">
    <location>
        <begin position="33"/>
        <end position="204"/>
    </location>
</feature>
<evidence type="ECO:0000256" key="1">
    <source>
        <dbReference type="SAM" id="SignalP"/>
    </source>
</evidence>
<comment type="caution">
    <text evidence="2">The sequence shown here is derived from an EMBL/GenBank/DDBJ whole genome shotgun (WGS) entry which is preliminary data.</text>
</comment>
<gene>
    <name evidence="2" type="ORF">ISP18_03520</name>
</gene>
<dbReference type="RefSeq" id="WP_380017074.1">
    <property type="nucleotide sequence ID" value="NZ_JADIKI010000021.1"/>
</dbReference>
<keyword evidence="3" id="KW-1185">Reference proteome</keyword>
<proteinExistence type="predicted"/>
<name>A0ABW8IER0_9GAMM</name>
<accession>A0ABW8IER0</accession>
<keyword evidence="1" id="KW-0732">Signal</keyword>
<sequence length="204" mass="23191">MAVLRRAAPKFIVSLMSGLVWLMGAAAFPVAATDIATDPTAIFAGPQRDGSHDFDFLIGDWKAHVRRLPDRLNGSHAWVEYDGISNHHKLLDTNANFEQFEVTSTDKKLHIKAQTLRMYNPQTHQWIIYGLDLDNAELDPAAPVVGQFHGNRGEFYNRITWNGRVVLVRWMWLNVSPHAAHMEQSFSPDGGRNWEVNWICDLSR</sequence>
<evidence type="ECO:0000313" key="2">
    <source>
        <dbReference type="EMBL" id="MFK2853655.1"/>
    </source>
</evidence>
<evidence type="ECO:0000313" key="3">
    <source>
        <dbReference type="Proteomes" id="UP001620409"/>
    </source>
</evidence>
<dbReference type="Proteomes" id="UP001620409">
    <property type="component" value="Unassembled WGS sequence"/>
</dbReference>
<reference evidence="2 3" key="1">
    <citation type="submission" date="2020-10" db="EMBL/GenBank/DDBJ databases">
        <title>Phylogeny of dyella-like bacteria.</title>
        <authorList>
            <person name="Fu J."/>
        </authorList>
    </citation>
    <scope>NUCLEOTIDE SEQUENCE [LARGE SCALE GENOMIC DNA]</scope>
    <source>
        <strain evidence="2 3">DHG40</strain>
    </source>
</reference>
<dbReference type="EMBL" id="JADIKI010000021">
    <property type="protein sequence ID" value="MFK2853655.1"/>
    <property type="molecule type" value="Genomic_DNA"/>
</dbReference>
<evidence type="ECO:0008006" key="4">
    <source>
        <dbReference type="Google" id="ProtNLM"/>
    </source>
</evidence>
<organism evidence="2 3">
    <name type="scientific">Dyella humi</name>
    <dbReference type="NCBI Taxonomy" id="1770547"/>
    <lineage>
        <taxon>Bacteria</taxon>
        <taxon>Pseudomonadati</taxon>
        <taxon>Pseudomonadota</taxon>
        <taxon>Gammaproteobacteria</taxon>
        <taxon>Lysobacterales</taxon>
        <taxon>Rhodanobacteraceae</taxon>
        <taxon>Dyella</taxon>
    </lineage>
</organism>